<dbReference type="EMBL" id="JAPMOS010000025">
    <property type="protein sequence ID" value="KAJ4458774.1"/>
    <property type="molecule type" value="Genomic_DNA"/>
</dbReference>
<reference evidence="1" key="1">
    <citation type="journal article" date="2022" name="bioRxiv">
        <title>Genomics of Preaxostyla Flagellates Illuminates Evolutionary Transitions and the Path Towards Mitochondrial Loss.</title>
        <authorList>
            <person name="Novak L.V.F."/>
            <person name="Treitli S.C."/>
            <person name="Pyrih J."/>
            <person name="Halakuc P."/>
            <person name="Pipaliya S.V."/>
            <person name="Vacek V."/>
            <person name="Brzon O."/>
            <person name="Soukal P."/>
            <person name="Eme L."/>
            <person name="Dacks J.B."/>
            <person name="Karnkowska A."/>
            <person name="Elias M."/>
            <person name="Hampl V."/>
        </authorList>
    </citation>
    <scope>NUCLEOTIDE SEQUENCE</scope>
    <source>
        <strain evidence="1">RCP-MX</strain>
    </source>
</reference>
<evidence type="ECO:0000313" key="2">
    <source>
        <dbReference type="Proteomes" id="UP001141327"/>
    </source>
</evidence>
<dbReference type="Proteomes" id="UP001141327">
    <property type="component" value="Unassembled WGS sequence"/>
</dbReference>
<sequence length="90" mass="10093">MKRQLWPSVTEVLREKLSSKRDELPSDEDKLLCQYYGTSDWFAGTGAARPARGPLAGYSGYAFSKEEAIFTPKPSSRPVSPDLIVRTLDR</sequence>
<gene>
    <name evidence="1" type="ORF">PAPYR_5281</name>
</gene>
<evidence type="ECO:0000313" key="1">
    <source>
        <dbReference type="EMBL" id="KAJ4458774.1"/>
    </source>
</evidence>
<organism evidence="1 2">
    <name type="scientific">Paratrimastix pyriformis</name>
    <dbReference type="NCBI Taxonomy" id="342808"/>
    <lineage>
        <taxon>Eukaryota</taxon>
        <taxon>Metamonada</taxon>
        <taxon>Preaxostyla</taxon>
        <taxon>Paratrimastigidae</taxon>
        <taxon>Paratrimastix</taxon>
    </lineage>
</organism>
<name>A0ABQ8UHT9_9EUKA</name>
<keyword evidence="2" id="KW-1185">Reference proteome</keyword>
<accession>A0ABQ8UHT9</accession>
<proteinExistence type="predicted"/>
<comment type="caution">
    <text evidence="1">The sequence shown here is derived from an EMBL/GenBank/DDBJ whole genome shotgun (WGS) entry which is preliminary data.</text>
</comment>
<protein>
    <submittedName>
        <fullName evidence="1">Uncharacterized protein</fullName>
    </submittedName>
</protein>